<dbReference type="Gene3D" id="3.10.620.30">
    <property type="match status" value="1"/>
</dbReference>
<feature type="transmembrane region" description="Helical" evidence="1">
    <location>
        <begin position="199"/>
        <end position="219"/>
    </location>
</feature>
<name>A0ABN1CNT4_9PSEU</name>
<dbReference type="EMBL" id="BAAAHC010000009">
    <property type="protein sequence ID" value="GAA0522803.1"/>
    <property type="molecule type" value="Genomic_DNA"/>
</dbReference>
<comment type="caution">
    <text evidence="3">The sequence shown here is derived from an EMBL/GenBank/DDBJ whole genome shotgun (WGS) entry which is preliminary data.</text>
</comment>
<dbReference type="InterPro" id="IPR038765">
    <property type="entry name" value="Papain-like_cys_pep_sf"/>
</dbReference>
<feature type="transmembrane region" description="Helical" evidence="1">
    <location>
        <begin position="567"/>
        <end position="590"/>
    </location>
</feature>
<dbReference type="InterPro" id="IPR021878">
    <property type="entry name" value="TgpA_N"/>
</dbReference>
<keyword evidence="1" id="KW-0812">Transmembrane</keyword>
<dbReference type="Pfam" id="PF11992">
    <property type="entry name" value="TgpA_N"/>
    <property type="match status" value="1"/>
</dbReference>
<organism evidence="3 4">
    <name type="scientific">Saccharopolyspora thermophila</name>
    <dbReference type="NCBI Taxonomy" id="89367"/>
    <lineage>
        <taxon>Bacteria</taxon>
        <taxon>Bacillati</taxon>
        <taxon>Actinomycetota</taxon>
        <taxon>Actinomycetes</taxon>
        <taxon>Pseudonocardiales</taxon>
        <taxon>Pseudonocardiaceae</taxon>
        <taxon>Saccharopolyspora</taxon>
    </lineage>
</organism>
<feature type="transmembrane region" description="Helical" evidence="1">
    <location>
        <begin position="7"/>
        <end position="26"/>
    </location>
</feature>
<dbReference type="Pfam" id="PF13559">
    <property type="entry name" value="DUF4129"/>
    <property type="match status" value="1"/>
</dbReference>
<dbReference type="PANTHER" id="PTHR42736:SF1">
    <property type="entry name" value="PROTEIN-GLUTAMINE GAMMA-GLUTAMYLTRANSFERASE"/>
    <property type="match status" value="1"/>
</dbReference>
<keyword evidence="1" id="KW-0472">Membrane</keyword>
<evidence type="ECO:0000259" key="2">
    <source>
        <dbReference type="SMART" id="SM00460"/>
    </source>
</evidence>
<dbReference type="Pfam" id="PF01841">
    <property type="entry name" value="Transglut_core"/>
    <property type="match status" value="1"/>
</dbReference>
<feature type="transmembrane region" description="Helical" evidence="1">
    <location>
        <begin position="32"/>
        <end position="50"/>
    </location>
</feature>
<reference evidence="3 4" key="1">
    <citation type="journal article" date="2019" name="Int. J. Syst. Evol. Microbiol.">
        <title>The Global Catalogue of Microorganisms (GCM) 10K type strain sequencing project: providing services to taxonomists for standard genome sequencing and annotation.</title>
        <authorList>
            <consortium name="The Broad Institute Genomics Platform"/>
            <consortium name="The Broad Institute Genome Sequencing Center for Infectious Disease"/>
            <person name="Wu L."/>
            <person name="Ma J."/>
        </authorList>
    </citation>
    <scope>NUCLEOTIDE SEQUENCE [LARGE SCALE GENOMIC DNA]</scope>
    <source>
        <strain evidence="3 4">JCM 10664</strain>
    </source>
</reference>
<evidence type="ECO:0000313" key="4">
    <source>
        <dbReference type="Proteomes" id="UP001500220"/>
    </source>
</evidence>
<dbReference type="InterPro" id="IPR025403">
    <property type="entry name" value="TgpA-like_C"/>
</dbReference>
<feature type="transmembrane region" description="Helical" evidence="1">
    <location>
        <begin position="62"/>
        <end position="85"/>
    </location>
</feature>
<feature type="transmembrane region" description="Helical" evidence="1">
    <location>
        <begin position="165"/>
        <end position="187"/>
    </location>
</feature>
<feature type="domain" description="Transglutaminase-like" evidence="2">
    <location>
        <begin position="444"/>
        <end position="515"/>
    </location>
</feature>
<accession>A0ABN1CNT4</accession>
<evidence type="ECO:0000313" key="3">
    <source>
        <dbReference type="EMBL" id="GAA0522803.1"/>
    </source>
</evidence>
<keyword evidence="4" id="KW-1185">Reference proteome</keyword>
<sequence length="707" mass="73881">MTRLPGLPTACVVLAAVVAGLLFAPVFGVLPLILPLVVPAAVAFAVTVVSSRRDAVVPWRPVLALLAGLLAVVETLLLPTTVAGVPTGETLRALVTGATQSWRLALQSTWPARPEPELMLFVPLLTLLGCVLGVELLDRWGALPALLPSFAVVVLSQCYRATTGVAAVLAAVAYAGAAGTLLVTTGADQATEKRSLGSVRLAAPAVALAVVAAIVGGLLPSGEARYALRDNQFAPLEDSSVTSPLDELADRLTHPDIPVFTVDADAGVDRWPVVVLTEFDGVNWTPGNRYRRLGAALRPGPEIAVPVKRRSADIDLVDSGGPWLPSQPLPAGVEGVEPLVEERQGSLLLPHAARPVGYTLSWWEPQVDRNALQGAAIDRSLAAETGGVGQVPPGIAELADRAVAVRPTFQAAVALERFLRTEYRLATGQHLPTGHSWPQLKEFLLDSKRGTSEQFAAAYVALARIKGIPARLVVGFRAPPDRGSGGSYTVRNGDALAWPEVAVEGVGWVPLDPSGTVTAAGPAPVRGLAAAAEEVRAALPPPEQLRDAPVAPEPAALVSGAADGWSFPLWILLVVPLLVVPLWAAGVPLAKALRAWRRRRRPGVGAVVGAWEEARDRLRAYGIPVSAGMTVRDLASAVAATDGAVAEGLRNLAATVDVALWSGAGPEPDSGERAWAAVDAVRRGLGRRGVQARIRAALNPTPLRAPR</sequence>
<keyword evidence="1" id="KW-1133">Transmembrane helix</keyword>
<dbReference type="Proteomes" id="UP001500220">
    <property type="component" value="Unassembled WGS sequence"/>
</dbReference>
<dbReference type="PANTHER" id="PTHR42736">
    <property type="entry name" value="PROTEIN-GLUTAMINE GAMMA-GLUTAMYLTRANSFERASE"/>
    <property type="match status" value="1"/>
</dbReference>
<evidence type="ECO:0000256" key="1">
    <source>
        <dbReference type="SAM" id="Phobius"/>
    </source>
</evidence>
<dbReference type="InterPro" id="IPR002931">
    <property type="entry name" value="Transglutaminase-like"/>
</dbReference>
<dbReference type="SMART" id="SM00460">
    <property type="entry name" value="TGc"/>
    <property type="match status" value="1"/>
</dbReference>
<dbReference type="RefSeq" id="WP_346073129.1">
    <property type="nucleotide sequence ID" value="NZ_BAAAHC010000009.1"/>
</dbReference>
<dbReference type="SUPFAM" id="SSF54001">
    <property type="entry name" value="Cysteine proteinases"/>
    <property type="match status" value="1"/>
</dbReference>
<gene>
    <name evidence="3" type="ORF">GCM10009545_26210</name>
</gene>
<dbReference type="InterPro" id="IPR052901">
    <property type="entry name" value="Bact_TGase-like"/>
</dbReference>
<proteinExistence type="predicted"/>
<protein>
    <recommendedName>
        <fullName evidence="2">Transglutaminase-like domain-containing protein</fullName>
    </recommendedName>
</protein>